<sequence>MLTPIAKRAAELMDAIQNGPIRSAWHWLDYNFNPKTLGFRTVGVPTVIALATGDAVMPGFAAE</sequence>
<dbReference type="EMBL" id="CP010849">
    <property type="protein sequence ID" value="AJP04232.1"/>
    <property type="molecule type" value="Genomic_DNA"/>
</dbReference>
<evidence type="ECO:0000313" key="1">
    <source>
        <dbReference type="EMBL" id="AJP04232.1"/>
    </source>
</evidence>
<dbReference type="HOGENOM" id="CLU_2883831_0_0_11"/>
<dbReference type="RefSeq" id="WP_044384772.1">
    <property type="nucleotide sequence ID" value="NZ_CP010849.1"/>
</dbReference>
<dbReference type="KEGG" id="scw:TU94_24955"/>
<name>A0A0C5FVZ3_9ACTN</name>
<proteinExistence type="predicted"/>
<organism evidence="1 2">
    <name type="scientific">Streptomyces cyaneogriseus subsp. noncyanogenus</name>
    <dbReference type="NCBI Taxonomy" id="477245"/>
    <lineage>
        <taxon>Bacteria</taxon>
        <taxon>Bacillati</taxon>
        <taxon>Actinomycetota</taxon>
        <taxon>Actinomycetes</taxon>
        <taxon>Kitasatosporales</taxon>
        <taxon>Streptomycetaceae</taxon>
        <taxon>Streptomyces</taxon>
    </lineage>
</organism>
<gene>
    <name evidence="1" type="ORF">TU94_24955</name>
</gene>
<keyword evidence="2" id="KW-1185">Reference proteome</keyword>
<evidence type="ECO:0000313" key="2">
    <source>
        <dbReference type="Proteomes" id="UP000032234"/>
    </source>
</evidence>
<accession>A0A0C5FVZ3</accession>
<protein>
    <submittedName>
        <fullName evidence="1">Uncharacterized protein</fullName>
    </submittedName>
</protein>
<dbReference type="PATRIC" id="fig|477245.3.peg.5266"/>
<dbReference type="OrthoDB" id="9978064at2"/>
<dbReference type="Proteomes" id="UP000032234">
    <property type="component" value="Chromosome"/>
</dbReference>
<dbReference type="AlphaFoldDB" id="A0A0C5FVZ3"/>
<reference evidence="1 2" key="1">
    <citation type="submission" date="2015-02" db="EMBL/GenBank/DDBJ databases">
        <title>Genome sequence of thermotolerant Streptomyces cyaneogriseus subsp. Noncyanogenus NMWT1, the producer of nematocidal antibiotics nemadectin.</title>
        <authorList>
            <person name="Wang H."/>
            <person name="Li C."/>
            <person name="Xiang W."/>
            <person name="Wang X."/>
        </authorList>
    </citation>
    <scope>NUCLEOTIDE SEQUENCE [LARGE SCALE GENOMIC DNA]</scope>
    <source>
        <strain evidence="1 2">NMWT 1</strain>
    </source>
</reference>